<reference evidence="2" key="1">
    <citation type="submission" date="2011-07" db="EMBL/GenBank/DDBJ databases">
        <authorList>
            <consortium name="Caenorhabditis brenneri Sequencing and Analysis Consortium"/>
            <person name="Wilson R.K."/>
        </authorList>
    </citation>
    <scope>NUCLEOTIDE SEQUENCE [LARGE SCALE GENOMIC DNA]</scope>
    <source>
        <strain evidence="2">PB2801</strain>
    </source>
</reference>
<gene>
    <name evidence="1" type="ORF">CAEBREN_11553</name>
</gene>
<proteinExistence type="predicted"/>
<name>G0MQ74_CAEBE</name>
<evidence type="ECO:0000313" key="2">
    <source>
        <dbReference type="Proteomes" id="UP000008068"/>
    </source>
</evidence>
<dbReference type="FunCoup" id="G0MQ74">
    <property type="interactions" value="338"/>
</dbReference>
<protein>
    <recommendedName>
        <fullName evidence="3">F-box associated domain-containing protein</fullName>
    </recommendedName>
</protein>
<dbReference type="InParanoid" id="G0MQ74"/>
<dbReference type="AlphaFoldDB" id="G0MQ74"/>
<sequence length="343" mass="40168">MTIKLLSFTYIINFTIINSMSTEEVFCLSLCSTRIRRIIRCVRWTPDRIRYSVREGELDVQIEFKRRNQEMNVKLNSVKRFVDRKTSWHRLGDGIDVELRVEPVTNGTTSFIFQFLKSQEEIVPAAIHNSLLNTFGVIPKIEFQIEMDQYLGCLPKITGVTDTVLNGSRISGCALQRFLSNFPHQNSISILTTSLMGRLEESSKLFSIKNIHWKLADNYAPLVLKYFNGMNLILSGKIAKNDLVGFLRRWMYTDRYLNLKTVSIRYENILFEHDEVLREFHISAYDPLRRPENYDYDPCIIDYPVNENHPFKCLNFLDIERISDGKLASVQINESNFWFCVWD</sequence>
<organism evidence="2">
    <name type="scientific">Caenorhabditis brenneri</name>
    <name type="common">Nematode worm</name>
    <dbReference type="NCBI Taxonomy" id="135651"/>
    <lineage>
        <taxon>Eukaryota</taxon>
        <taxon>Metazoa</taxon>
        <taxon>Ecdysozoa</taxon>
        <taxon>Nematoda</taxon>
        <taxon>Chromadorea</taxon>
        <taxon>Rhabditida</taxon>
        <taxon>Rhabditina</taxon>
        <taxon>Rhabditomorpha</taxon>
        <taxon>Rhabditoidea</taxon>
        <taxon>Rhabditidae</taxon>
        <taxon>Peloderinae</taxon>
        <taxon>Caenorhabditis</taxon>
    </lineage>
</organism>
<dbReference type="Proteomes" id="UP000008068">
    <property type="component" value="Unassembled WGS sequence"/>
</dbReference>
<accession>G0MQ74</accession>
<dbReference type="OMA" id="NINDWAQ"/>
<evidence type="ECO:0008006" key="3">
    <source>
        <dbReference type="Google" id="ProtNLM"/>
    </source>
</evidence>
<keyword evidence="2" id="KW-1185">Reference proteome</keyword>
<dbReference type="PANTHER" id="PTHR21503:SF8">
    <property type="entry name" value="F-BOX ASSOCIATED DOMAIN-CONTAINING PROTEIN-RELATED"/>
    <property type="match status" value="1"/>
</dbReference>
<evidence type="ECO:0000313" key="1">
    <source>
        <dbReference type="EMBL" id="EGT40894.1"/>
    </source>
</evidence>
<dbReference type="EMBL" id="GL379806">
    <property type="protein sequence ID" value="EGT40894.1"/>
    <property type="molecule type" value="Genomic_DNA"/>
</dbReference>
<dbReference type="HOGENOM" id="CLU_040220_0_1_1"/>
<dbReference type="eggNOG" id="ENOG502TKDG">
    <property type="taxonomic scope" value="Eukaryota"/>
</dbReference>
<dbReference type="PANTHER" id="PTHR21503">
    <property type="entry name" value="F-BOX-CONTAINING HYPOTHETICAL PROTEIN C.ELEGANS"/>
    <property type="match status" value="1"/>
</dbReference>
<dbReference type="OrthoDB" id="5910296at2759"/>